<feature type="compositionally biased region" description="Polar residues" evidence="3">
    <location>
        <begin position="373"/>
        <end position="385"/>
    </location>
</feature>
<dbReference type="PANTHER" id="PTHR10881">
    <property type="entry name" value="GOLGIN SUBFAMILY A MEMBER-RELATED"/>
    <property type="match status" value="1"/>
</dbReference>
<evidence type="ECO:0000313" key="6">
    <source>
        <dbReference type="Proteomes" id="UP001620645"/>
    </source>
</evidence>
<evidence type="ECO:0000259" key="4">
    <source>
        <dbReference type="Pfam" id="PF15070"/>
    </source>
</evidence>
<evidence type="ECO:0000313" key="5">
    <source>
        <dbReference type="EMBL" id="KAL3079329.1"/>
    </source>
</evidence>
<dbReference type="Proteomes" id="UP001620645">
    <property type="component" value="Unassembled WGS sequence"/>
</dbReference>
<dbReference type="InterPro" id="IPR043976">
    <property type="entry name" value="GOLGA_cons_dom"/>
</dbReference>
<evidence type="ECO:0000256" key="2">
    <source>
        <dbReference type="SAM" id="Coils"/>
    </source>
</evidence>
<sequence>MKRNGMETIQFAGPNIASHRPIFNAKMNLSVYWNKVLELQKQLQLVQEQQQTENAQANANAKKLVEQNTVLTSCNSRWRKLSLELPNLNTGHFFAAQDVSLLAAQLQNEKATVSRAVAQNLELKSQLKELQDRLIAKEPIPGQTVRQTATKTTTTASTMTEATAGNSFTNTNASPCDVGLQTDGNERDTNASTVRHFAVDASSPLAADAIPPPGEQQQQQPCDNGENGTQIETTTAIGHQQHDEKAEEGTNLATQLEALCRENALYRRTNERLEYWLTALESENESIGEYIALYRFQRTQIQQRIAEKDAALLQLQQQNTQLTAILTELRNAMLAIMQKSDANAATTSPTGEKLSMENSCSAITEGNDEHSDSANPTDQQKQQQIHPPPMDQLAADRLMRISEVISRQVTCMAANQAQIHCTGCVECQGELFNI</sequence>
<feature type="coiled-coil region" evidence="2">
    <location>
        <begin position="36"/>
        <end position="67"/>
    </location>
</feature>
<feature type="region of interest" description="Disordered" evidence="3">
    <location>
        <begin position="207"/>
        <end position="230"/>
    </location>
</feature>
<protein>
    <recommendedName>
        <fullName evidence="4">Golgin subfamily A conserved domain-containing protein</fullName>
    </recommendedName>
</protein>
<accession>A0ABD2IGU0</accession>
<feature type="compositionally biased region" description="Polar residues" evidence="3">
    <location>
        <begin position="165"/>
        <end position="174"/>
    </location>
</feature>
<feature type="region of interest" description="Disordered" evidence="3">
    <location>
        <begin position="157"/>
        <end position="188"/>
    </location>
</feature>
<feature type="coiled-coil region" evidence="2">
    <location>
        <begin position="298"/>
        <end position="332"/>
    </location>
</feature>
<reference evidence="5 6" key="1">
    <citation type="submission" date="2024-10" db="EMBL/GenBank/DDBJ databases">
        <authorList>
            <person name="Kim D."/>
        </authorList>
    </citation>
    <scope>NUCLEOTIDE SEQUENCE [LARGE SCALE GENOMIC DNA]</scope>
    <source>
        <strain evidence="5">Taebaek</strain>
    </source>
</reference>
<dbReference type="Pfam" id="PF15070">
    <property type="entry name" value="GOLGA2L5"/>
    <property type="match status" value="1"/>
</dbReference>
<dbReference type="AlphaFoldDB" id="A0ABD2IGU0"/>
<proteinExistence type="predicted"/>
<feature type="domain" description="Golgin subfamily A conserved" evidence="4">
    <location>
        <begin position="241"/>
        <end position="337"/>
    </location>
</feature>
<evidence type="ECO:0000256" key="1">
    <source>
        <dbReference type="ARBA" id="ARBA00023054"/>
    </source>
</evidence>
<dbReference type="PANTHER" id="PTHR10881:SF46">
    <property type="entry name" value="GOLGIN SUBFAMILY A MEMBER 2"/>
    <property type="match status" value="1"/>
</dbReference>
<comment type="caution">
    <text evidence="5">The sequence shown here is derived from an EMBL/GenBank/DDBJ whole genome shotgun (WGS) entry which is preliminary data.</text>
</comment>
<dbReference type="InterPro" id="IPR024858">
    <property type="entry name" value="GOLGA"/>
</dbReference>
<evidence type="ECO:0000256" key="3">
    <source>
        <dbReference type="SAM" id="MobiDB-lite"/>
    </source>
</evidence>
<keyword evidence="1 2" id="KW-0175">Coiled coil</keyword>
<organism evidence="5 6">
    <name type="scientific">Heterodera schachtii</name>
    <name type="common">Sugarbeet cyst nematode worm</name>
    <name type="synonym">Tylenchus schachtii</name>
    <dbReference type="NCBI Taxonomy" id="97005"/>
    <lineage>
        <taxon>Eukaryota</taxon>
        <taxon>Metazoa</taxon>
        <taxon>Ecdysozoa</taxon>
        <taxon>Nematoda</taxon>
        <taxon>Chromadorea</taxon>
        <taxon>Rhabditida</taxon>
        <taxon>Tylenchina</taxon>
        <taxon>Tylenchomorpha</taxon>
        <taxon>Tylenchoidea</taxon>
        <taxon>Heteroderidae</taxon>
        <taxon>Heteroderinae</taxon>
        <taxon>Heterodera</taxon>
    </lineage>
</organism>
<gene>
    <name evidence="5" type="ORF">niasHS_012338</name>
</gene>
<name>A0ABD2IGU0_HETSC</name>
<feature type="region of interest" description="Disordered" evidence="3">
    <location>
        <begin position="363"/>
        <end position="387"/>
    </location>
</feature>
<keyword evidence="6" id="KW-1185">Reference proteome</keyword>
<dbReference type="EMBL" id="JBICCN010000305">
    <property type="protein sequence ID" value="KAL3079329.1"/>
    <property type="molecule type" value="Genomic_DNA"/>
</dbReference>